<keyword evidence="3" id="KW-0472">Membrane</keyword>
<evidence type="ECO:0000256" key="2">
    <source>
        <dbReference type="ARBA" id="ARBA00022723"/>
    </source>
</evidence>
<evidence type="ECO:0000259" key="4">
    <source>
        <dbReference type="Pfam" id="PF12776"/>
    </source>
</evidence>
<dbReference type="PANTHER" id="PTHR46929:SF3">
    <property type="entry name" value="MYB_SANT-LIKE DOMAIN-CONTAINING PROTEIN"/>
    <property type="match status" value="1"/>
</dbReference>
<dbReference type="Pfam" id="PF12776">
    <property type="entry name" value="Myb_DNA-bind_3"/>
    <property type="match status" value="1"/>
</dbReference>
<keyword evidence="2" id="KW-0479">Metal-binding</keyword>
<dbReference type="InterPro" id="IPR027806">
    <property type="entry name" value="HARBI1_dom"/>
</dbReference>
<name>A0A445FTC2_GLYSO</name>
<feature type="domain" description="DDE Tnp4" evidence="5">
    <location>
        <begin position="185"/>
        <end position="312"/>
    </location>
</feature>
<dbReference type="PANTHER" id="PTHR46929">
    <property type="entry name" value="EXPRESSED PROTEIN"/>
    <property type="match status" value="1"/>
</dbReference>
<feature type="domain" description="Myb/SANT-like" evidence="4">
    <location>
        <begin position="337"/>
        <end position="431"/>
    </location>
</feature>
<feature type="domain" description="DUF8040" evidence="6">
    <location>
        <begin position="61"/>
        <end position="154"/>
    </location>
</feature>
<dbReference type="Proteomes" id="UP000289340">
    <property type="component" value="Chromosome 18"/>
</dbReference>
<dbReference type="EMBL" id="QZWG01000018">
    <property type="protein sequence ID" value="RZB52149.1"/>
    <property type="molecule type" value="Genomic_DNA"/>
</dbReference>
<evidence type="ECO:0008006" key="9">
    <source>
        <dbReference type="Google" id="ProtNLM"/>
    </source>
</evidence>
<feature type="transmembrane region" description="Helical" evidence="3">
    <location>
        <begin position="28"/>
        <end position="47"/>
    </location>
</feature>
<evidence type="ECO:0000313" key="8">
    <source>
        <dbReference type="Proteomes" id="UP000289340"/>
    </source>
</evidence>
<protein>
    <recommendedName>
        <fullName evidence="9">DDE Tnp4 domain-containing protein</fullName>
    </recommendedName>
</protein>
<reference evidence="7 8" key="1">
    <citation type="submission" date="2018-09" db="EMBL/GenBank/DDBJ databases">
        <title>A high-quality reference genome of wild soybean provides a powerful tool to mine soybean genomes.</title>
        <authorList>
            <person name="Xie M."/>
            <person name="Chung C.Y.L."/>
            <person name="Li M.-W."/>
            <person name="Wong F.-L."/>
            <person name="Chan T.-F."/>
            <person name="Lam H.-M."/>
        </authorList>
    </citation>
    <scope>NUCLEOTIDE SEQUENCE [LARGE SCALE GENOMIC DNA]</scope>
    <source>
        <strain evidence="8">cv. W05</strain>
        <tissue evidence="7">Hypocotyl of etiolated seedlings</tissue>
    </source>
</reference>
<evidence type="ECO:0000313" key="7">
    <source>
        <dbReference type="EMBL" id="RZB52149.1"/>
    </source>
</evidence>
<evidence type="ECO:0000259" key="6">
    <source>
        <dbReference type="Pfam" id="PF26138"/>
    </source>
</evidence>
<proteinExistence type="predicted"/>
<keyword evidence="3" id="KW-0812">Transmembrane</keyword>
<accession>A0A445FTC2</accession>
<dbReference type="GO" id="GO:0046872">
    <property type="term" value="F:metal ion binding"/>
    <property type="evidence" value="ECO:0007669"/>
    <property type="project" value="UniProtKB-KW"/>
</dbReference>
<dbReference type="AlphaFoldDB" id="A0A445FTC2"/>
<organism evidence="7 8">
    <name type="scientific">Glycine soja</name>
    <name type="common">Wild soybean</name>
    <dbReference type="NCBI Taxonomy" id="3848"/>
    <lineage>
        <taxon>Eukaryota</taxon>
        <taxon>Viridiplantae</taxon>
        <taxon>Streptophyta</taxon>
        <taxon>Embryophyta</taxon>
        <taxon>Tracheophyta</taxon>
        <taxon>Spermatophyta</taxon>
        <taxon>Magnoliopsida</taxon>
        <taxon>eudicotyledons</taxon>
        <taxon>Gunneridae</taxon>
        <taxon>Pentapetalae</taxon>
        <taxon>rosids</taxon>
        <taxon>fabids</taxon>
        <taxon>Fabales</taxon>
        <taxon>Fabaceae</taxon>
        <taxon>Papilionoideae</taxon>
        <taxon>50 kb inversion clade</taxon>
        <taxon>NPAAA clade</taxon>
        <taxon>indigoferoid/millettioid clade</taxon>
        <taxon>Phaseoleae</taxon>
        <taxon>Glycine</taxon>
        <taxon>Glycine subgen. Soja</taxon>
    </lineage>
</organism>
<evidence type="ECO:0000256" key="3">
    <source>
        <dbReference type="SAM" id="Phobius"/>
    </source>
</evidence>
<keyword evidence="8" id="KW-1185">Reference proteome</keyword>
<evidence type="ECO:0000256" key="1">
    <source>
        <dbReference type="ARBA" id="ARBA00001968"/>
    </source>
</evidence>
<comment type="cofactor">
    <cofactor evidence="1">
        <name>a divalent metal cation</name>
        <dbReference type="ChEBI" id="CHEBI:60240"/>
    </cofactor>
</comment>
<dbReference type="Pfam" id="PF13359">
    <property type="entry name" value="DDE_Tnp_4"/>
    <property type="match status" value="1"/>
</dbReference>
<evidence type="ECO:0000259" key="5">
    <source>
        <dbReference type="Pfam" id="PF13359"/>
    </source>
</evidence>
<dbReference type="InterPro" id="IPR058353">
    <property type="entry name" value="DUF8040"/>
</dbReference>
<comment type="caution">
    <text evidence="7">The sequence shown here is derived from an EMBL/GenBank/DDBJ whole genome shotgun (WGS) entry which is preliminary data.</text>
</comment>
<dbReference type="InterPro" id="IPR024752">
    <property type="entry name" value="Myb/SANT-like_dom"/>
</dbReference>
<dbReference type="Pfam" id="PF26138">
    <property type="entry name" value="DUF8040"/>
    <property type="match status" value="1"/>
</dbReference>
<gene>
    <name evidence="7" type="ORF">D0Y65_048544</name>
</gene>
<sequence>MESSIVDASAASRKRRRDEEEEEELEQVFFIIVSVVTMLLGALTWYHDKYFVKEPARNLELERHSFLNRLYRGTETDCIEQLRVSKKAFFKVCRILQEKGQLVKTKNDPIDEVVAMFFHILAHNLKYRVVHFSYCRSMETISRQFKNVLRAIMKVSKEYLKFHEYNIEGSVENKWRWFKNSIGALDGIHIPVTVSAEDRPRYRNRKGDISTNVLGVCGPDLRFIYVLPGWEGSAGDSRVLRDALHRQNCLHIPNGKYFLVDAGYTNGPGFLAPYRGTRYHLNEWIENTPQNYKELFNLRHASARNVIEREMESSNVKNKSSGKRKMSSEDTRSYFAWNLEMECVLADVLRDQRNLGNKGDGNWKAVAYSTAAQILSKRFGVHLMADNVKNRFKLWRTWYGIVSDILSQSGFDWDSTKYMITVENEIAWNEYVKSHEEAKRFRFKVIPNWDDIVDLCAKDRATGLGAENALDADDIMSKETNEEEAIHSVSFDLEGSSSATRKNIRPSKSGEKEGMISSMKEVAESLKEFIEVTKKKMENKKKMEIKEAQEVVHEVVSELDNIPNFNGALRHRAIDWLIENPIKFTIIKALPLDEKEDYILSFMP</sequence>
<keyword evidence="3" id="KW-1133">Transmembrane helix</keyword>